<evidence type="ECO:0000256" key="6">
    <source>
        <dbReference type="ARBA" id="ARBA00022989"/>
    </source>
</evidence>
<dbReference type="GO" id="GO:0016020">
    <property type="term" value="C:membrane"/>
    <property type="evidence" value="ECO:0007669"/>
    <property type="project" value="UniProtKB-SubCell"/>
</dbReference>
<evidence type="ECO:0000256" key="4">
    <source>
        <dbReference type="ARBA" id="ARBA00022692"/>
    </source>
</evidence>
<feature type="transmembrane region" description="Helical" evidence="8">
    <location>
        <begin position="497"/>
        <end position="519"/>
    </location>
</feature>
<dbReference type="PANTHER" id="PTHR45820:SF4">
    <property type="entry name" value="ZINC TRANSPORTER 63C, ISOFORM F"/>
    <property type="match status" value="1"/>
</dbReference>
<dbReference type="OrthoDB" id="29444at2759"/>
<dbReference type="NCBIfam" id="TIGR01297">
    <property type="entry name" value="CDF"/>
    <property type="match status" value="1"/>
</dbReference>
<dbReference type="Pfam" id="PF01545">
    <property type="entry name" value="Cation_efflux"/>
    <property type="match status" value="2"/>
</dbReference>
<dbReference type="InterPro" id="IPR027469">
    <property type="entry name" value="Cation_efflux_TMD_sf"/>
</dbReference>
<evidence type="ECO:0000256" key="8">
    <source>
        <dbReference type="SAM" id="Phobius"/>
    </source>
</evidence>
<feature type="transmembrane region" description="Helical" evidence="8">
    <location>
        <begin position="531"/>
        <end position="553"/>
    </location>
</feature>
<evidence type="ECO:0000313" key="12">
    <source>
        <dbReference type="Proteomes" id="UP000001307"/>
    </source>
</evidence>
<keyword evidence="6 8" id="KW-1133">Transmembrane helix</keyword>
<dbReference type="AlphaFoldDB" id="E4XLF5"/>
<reference evidence="11" key="1">
    <citation type="journal article" date="2010" name="Science">
        <title>Plasticity of animal genome architecture unmasked by rapid evolution of a pelagic tunicate.</title>
        <authorList>
            <person name="Denoeud F."/>
            <person name="Henriet S."/>
            <person name="Mungpakdee S."/>
            <person name="Aury J.M."/>
            <person name="Da Silva C."/>
            <person name="Brinkmann H."/>
            <person name="Mikhaleva J."/>
            <person name="Olsen L.C."/>
            <person name="Jubin C."/>
            <person name="Canestro C."/>
            <person name="Bouquet J.M."/>
            <person name="Danks G."/>
            <person name="Poulain J."/>
            <person name="Campsteijn C."/>
            <person name="Adamski M."/>
            <person name="Cross I."/>
            <person name="Yadetie F."/>
            <person name="Muffato M."/>
            <person name="Louis A."/>
            <person name="Butcher S."/>
            <person name="Tsagkogeorga G."/>
            <person name="Konrad A."/>
            <person name="Singh S."/>
            <person name="Jensen M.F."/>
            <person name="Cong E.H."/>
            <person name="Eikeseth-Otteraa H."/>
            <person name="Noel B."/>
            <person name="Anthouard V."/>
            <person name="Porcel B.M."/>
            <person name="Kachouri-Lafond R."/>
            <person name="Nishino A."/>
            <person name="Ugolini M."/>
            <person name="Chourrout P."/>
            <person name="Nishida H."/>
            <person name="Aasland R."/>
            <person name="Huzurbazar S."/>
            <person name="Westhof E."/>
            <person name="Delsuc F."/>
            <person name="Lehrach H."/>
            <person name="Reinhardt R."/>
            <person name="Weissenbach J."/>
            <person name="Roy S.W."/>
            <person name="Artiguenave F."/>
            <person name="Postlethwait J.H."/>
            <person name="Manak J.R."/>
            <person name="Thompson E.M."/>
            <person name="Jaillon O."/>
            <person name="Du Pasquier L."/>
            <person name="Boudinot P."/>
            <person name="Liberles D.A."/>
            <person name="Volff J.N."/>
            <person name="Philippe H."/>
            <person name="Lenhard B."/>
            <person name="Roest Crollius H."/>
            <person name="Wincker P."/>
            <person name="Chourrout D."/>
        </authorList>
    </citation>
    <scope>NUCLEOTIDE SEQUENCE [LARGE SCALE GENOMIC DNA]</scope>
</reference>
<protein>
    <submittedName>
        <fullName evidence="11">Uncharacterized protein</fullName>
    </submittedName>
</protein>
<feature type="transmembrane region" description="Helical" evidence="8">
    <location>
        <begin position="425"/>
        <end position="445"/>
    </location>
</feature>
<feature type="transmembrane region" description="Helical" evidence="8">
    <location>
        <begin position="451"/>
        <end position="472"/>
    </location>
</feature>
<comment type="subcellular location">
    <subcellularLocation>
        <location evidence="1">Membrane</location>
        <topology evidence="1">Multi-pass membrane protein</topology>
    </subcellularLocation>
</comment>
<dbReference type="InterPro" id="IPR058533">
    <property type="entry name" value="Cation_efflux_TM"/>
</dbReference>
<dbReference type="Pfam" id="PF16916">
    <property type="entry name" value="ZT_dimer"/>
    <property type="match status" value="1"/>
</dbReference>
<dbReference type="InterPro" id="IPR002524">
    <property type="entry name" value="Cation_efflux"/>
</dbReference>
<name>E4XLF5_OIKDI</name>
<feature type="transmembrane region" description="Helical" evidence="8">
    <location>
        <begin position="158"/>
        <end position="182"/>
    </location>
</feature>
<evidence type="ECO:0000259" key="10">
    <source>
        <dbReference type="Pfam" id="PF16916"/>
    </source>
</evidence>
<keyword evidence="5" id="KW-0862">Zinc</keyword>
<gene>
    <name evidence="11" type="ORF">GSOID_T00014541001</name>
</gene>
<feature type="transmembrane region" description="Helical" evidence="8">
    <location>
        <begin position="92"/>
        <end position="114"/>
    </location>
</feature>
<evidence type="ECO:0000256" key="1">
    <source>
        <dbReference type="ARBA" id="ARBA00004141"/>
    </source>
</evidence>
<proteinExistence type="inferred from homology"/>
<feature type="domain" description="Cation efflux protein cytoplasmic" evidence="10">
    <location>
        <begin position="288"/>
        <end position="326"/>
    </location>
</feature>
<evidence type="ECO:0000256" key="5">
    <source>
        <dbReference type="ARBA" id="ARBA00022833"/>
    </source>
</evidence>
<dbReference type="InParanoid" id="E4XLF5"/>
<dbReference type="Proteomes" id="UP000001307">
    <property type="component" value="Unassembled WGS sequence"/>
</dbReference>
<dbReference type="InterPro" id="IPR027470">
    <property type="entry name" value="Cation_efflux_CTD"/>
</dbReference>
<dbReference type="SUPFAM" id="SSF161111">
    <property type="entry name" value="Cation efflux protein transmembrane domain-like"/>
    <property type="match status" value="2"/>
</dbReference>
<evidence type="ECO:0000256" key="7">
    <source>
        <dbReference type="ARBA" id="ARBA00023136"/>
    </source>
</evidence>
<keyword evidence="12" id="KW-1185">Reference proteome</keyword>
<organism evidence="11">
    <name type="scientific">Oikopleura dioica</name>
    <name type="common">Tunicate</name>
    <dbReference type="NCBI Taxonomy" id="34765"/>
    <lineage>
        <taxon>Eukaryota</taxon>
        <taxon>Metazoa</taxon>
        <taxon>Chordata</taxon>
        <taxon>Tunicata</taxon>
        <taxon>Appendicularia</taxon>
        <taxon>Copelata</taxon>
        <taxon>Oikopleuridae</taxon>
        <taxon>Oikopleura</taxon>
    </lineage>
</organism>
<comment type="similarity">
    <text evidence="2">Belongs to the cation diffusion facilitator (CDF) transporter (TC 2.A.4) family. SLC30A subfamily.</text>
</comment>
<evidence type="ECO:0000259" key="9">
    <source>
        <dbReference type="Pfam" id="PF01545"/>
    </source>
</evidence>
<evidence type="ECO:0000256" key="2">
    <source>
        <dbReference type="ARBA" id="ARBA00008873"/>
    </source>
</evidence>
<feature type="domain" description="Cation efflux protein transmembrane" evidence="9">
    <location>
        <begin position="427"/>
        <end position="555"/>
    </location>
</feature>
<dbReference type="EMBL" id="FN653070">
    <property type="protein sequence ID" value="CBY19699.1"/>
    <property type="molecule type" value="Genomic_DNA"/>
</dbReference>
<accession>E4XLF5</accession>
<keyword evidence="4 8" id="KW-0812">Transmembrane</keyword>
<feature type="transmembrane region" description="Helical" evidence="8">
    <location>
        <begin position="62"/>
        <end position="80"/>
    </location>
</feature>
<dbReference type="GO" id="GO:0006882">
    <property type="term" value="P:intracellular zinc ion homeostasis"/>
    <property type="evidence" value="ECO:0007669"/>
    <property type="project" value="TreeGrafter"/>
</dbReference>
<sequence length="585" mass="64875">MQPAEILCALALLNQLRVLPTQSRLAEIEKMKIDETVQKRFILMPINFNMNLDMKLICDSSLINAVFLLALCVILILESIEKFIQPEPVQNPLLVLWVGMGGLIMNIVGLLIFCGDGTGHGHSHGGGGHGHSHSSDDGELHVEMDMSKTASALNMRGIFLHVAGDFFGSIVVCMSALLMYFFNNCDDESLENCNYHAEAIETGEFLVSLGISEDEIGNLLTSNNISSSSTYLSLMFPTGPKHWTLYVDPTTSFLLTMLILGTTLKLLKVPVMILMQTVPRGVDLEKIKQDVCHTILTKYNAVVKIHDLHIWTLAGDQIVGTVHIKMLNIDIKSFNQQFLATEMSFPSITQHDCFYFAFWEIKFYSTFSEKKRSAKTHFSKMRKPSVLSDEYYEFIQDRANSSEHGHSHSEHKSCTKKLASKESRIVFMLTLVLMYFFVEIFVGFLNNSLALVADACHMLSDGLCLVVALVAIKVSQKSNDAKVLSEKNTFGWSRSEILGSLINAVFLLALCVILILESIEKFIQPEPVQNPLLVLWVGMGGLIMNIVGLLIFCGDGTGHGHSHGGGGHGHSHSSDDGELHVEMDM</sequence>
<evidence type="ECO:0000313" key="11">
    <source>
        <dbReference type="EMBL" id="CBY19699.1"/>
    </source>
</evidence>
<keyword evidence="7 8" id="KW-0472">Membrane</keyword>
<feature type="domain" description="Cation efflux protein transmembrane" evidence="9">
    <location>
        <begin position="61"/>
        <end position="183"/>
    </location>
</feature>
<dbReference type="GO" id="GO:0005385">
    <property type="term" value="F:zinc ion transmembrane transporter activity"/>
    <property type="evidence" value="ECO:0007669"/>
    <property type="project" value="TreeGrafter"/>
</dbReference>
<dbReference type="PANTHER" id="PTHR45820">
    <property type="entry name" value="FI23527P1"/>
    <property type="match status" value="1"/>
</dbReference>
<dbReference type="Gene3D" id="1.20.1510.10">
    <property type="entry name" value="Cation efflux protein transmembrane domain"/>
    <property type="match status" value="2"/>
</dbReference>
<keyword evidence="3" id="KW-0813">Transport</keyword>
<dbReference type="GO" id="GO:0010312">
    <property type="term" value="P:detoxification of zinc ion"/>
    <property type="evidence" value="ECO:0007669"/>
    <property type="project" value="TreeGrafter"/>
</dbReference>
<evidence type="ECO:0000256" key="3">
    <source>
        <dbReference type="ARBA" id="ARBA00022448"/>
    </source>
</evidence>
<feature type="transmembrane region" description="Helical" evidence="8">
    <location>
        <begin position="243"/>
        <end position="267"/>
    </location>
</feature>